<evidence type="ECO:0000256" key="3">
    <source>
        <dbReference type="SAM" id="SignalP"/>
    </source>
</evidence>
<accession>A0ABS0EUK7</accession>
<evidence type="ECO:0000256" key="1">
    <source>
        <dbReference type="ARBA" id="ARBA00010062"/>
    </source>
</evidence>
<comment type="caution">
    <text evidence="5">The sequence shown here is derived from an EMBL/GenBank/DDBJ whole genome shotgun (WGS) entry which is preliminary data.</text>
</comment>
<evidence type="ECO:0000259" key="4">
    <source>
        <dbReference type="Pfam" id="PF13458"/>
    </source>
</evidence>
<dbReference type="Gene3D" id="3.40.50.2300">
    <property type="match status" value="2"/>
</dbReference>
<reference evidence="5 6" key="1">
    <citation type="submission" date="2020-11" db="EMBL/GenBank/DDBJ databases">
        <title>WGS of Herminiimonas contaminans strain Marseille-Q4544 isolated from planarians Schmidtea mediterranea.</title>
        <authorList>
            <person name="Kangale L."/>
        </authorList>
    </citation>
    <scope>NUCLEOTIDE SEQUENCE [LARGE SCALE GENOMIC DNA]</scope>
    <source>
        <strain evidence="5 6">Marseille-Q4544</strain>
    </source>
</reference>
<evidence type="ECO:0000313" key="6">
    <source>
        <dbReference type="Proteomes" id="UP000657372"/>
    </source>
</evidence>
<keyword evidence="6" id="KW-1185">Reference proteome</keyword>
<keyword evidence="2 3" id="KW-0732">Signal</keyword>
<protein>
    <submittedName>
        <fullName evidence="5">Branched-chain amino acid ABC transporter substrate-binding protein</fullName>
    </submittedName>
</protein>
<proteinExistence type="inferred from homology"/>
<evidence type="ECO:0000313" key="5">
    <source>
        <dbReference type="EMBL" id="MBF8178527.1"/>
    </source>
</evidence>
<dbReference type="SUPFAM" id="SSF53822">
    <property type="entry name" value="Periplasmic binding protein-like I"/>
    <property type="match status" value="1"/>
</dbReference>
<dbReference type="CDD" id="cd06342">
    <property type="entry name" value="PBP1_ABC_LIVBP-like"/>
    <property type="match status" value="1"/>
</dbReference>
<feature type="domain" description="Leucine-binding protein" evidence="4">
    <location>
        <begin position="26"/>
        <end position="365"/>
    </location>
</feature>
<evidence type="ECO:0000256" key="2">
    <source>
        <dbReference type="ARBA" id="ARBA00022729"/>
    </source>
</evidence>
<dbReference type="Proteomes" id="UP000657372">
    <property type="component" value="Unassembled WGS sequence"/>
</dbReference>
<name>A0ABS0EUK7_9BURK</name>
<dbReference type="InterPro" id="IPR028082">
    <property type="entry name" value="Peripla_BP_I"/>
</dbReference>
<dbReference type="PANTHER" id="PTHR47151:SF2">
    <property type="entry name" value="AMINO ACID BINDING PROTEIN"/>
    <property type="match status" value="1"/>
</dbReference>
<dbReference type="Pfam" id="PF13458">
    <property type="entry name" value="Peripla_BP_6"/>
    <property type="match status" value="1"/>
</dbReference>
<sequence>MKSSSFLIAPLLFSAATLVQAQEVQTVKIGLAAPLTGPQAFYGKDSQNGARLAVDELNEKKIVVGGKQLRFELLSEDDAADPKQGAAVAQRFCDLHVNAVIGHTNSGTAIPAARIYHQCGLPNLSPSATSPELTKSAYNTTFRMLANDSTLAQALAAYTVNVLKLKTIAVVDDRSAYGQGLADAFRTALRNTPVTVVTQQYTNDKAVDFSAILTAIKGRNPDGVFFGGMDPQGSAMLRQMEQLGLTRQKFIGGDGICTQGMEQRTEGMKVQDNLVCAHSGIALDRNAASRAWKKRYDDKFPGQFQMHGPYSYDAVLAVAKAMQAANSVEPQKYLPAMAKVHFAGVMSNVQFDQRGEIKNPTISIYTYQDGKRRLAN</sequence>
<dbReference type="InterPro" id="IPR028081">
    <property type="entry name" value="Leu-bd"/>
</dbReference>
<feature type="signal peptide" evidence="3">
    <location>
        <begin position="1"/>
        <end position="21"/>
    </location>
</feature>
<dbReference type="RefSeq" id="WP_195875843.1">
    <property type="nucleotide sequence ID" value="NZ_JADOEL010000010.1"/>
</dbReference>
<feature type="chain" id="PRO_5046149580" evidence="3">
    <location>
        <begin position="22"/>
        <end position="376"/>
    </location>
</feature>
<gene>
    <name evidence="5" type="ORF">IXC47_12630</name>
</gene>
<comment type="similarity">
    <text evidence="1">Belongs to the leucine-binding protein family.</text>
</comment>
<organism evidence="5 6">
    <name type="scientific">Herminiimonas contaminans</name>
    <dbReference type="NCBI Taxonomy" id="1111140"/>
    <lineage>
        <taxon>Bacteria</taxon>
        <taxon>Pseudomonadati</taxon>
        <taxon>Pseudomonadota</taxon>
        <taxon>Betaproteobacteria</taxon>
        <taxon>Burkholderiales</taxon>
        <taxon>Oxalobacteraceae</taxon>
        <taxon>Herminiimonas</taxon>
    </lineage>
</organism>
<dbReference type="EMBL" id="JADOEL010000010">
    <property type="protein sequence ID" value="MBF8178527.1"/>
    <property type="molecule type" value="Genomic_DNA"/>
</dbReference>
<dbReference type="PANTHER" id="PTHR47151">
    <property type="entry name" value="LEU/ILE/VAL-BINDING ABC TRANSPORTER SUBUNIT"/>
    <property type="match status" value="1"/>
</dbReference>